<dbReference type="EMBL" id="FRAN01000002">
    <property type="protein sequence ID" value="SHK62248.1"/>
    <property type="molecule type" value="Genomic_DNA"/>
</dbReference>
<sequence>MALKKSLLSGFVAFIVATAAARIVGGKELGTRIGILTGVSVALSTWVSSRRSAAETELEDETTAA</sequence>
<dbReference type="EMBL" id="AEMG01000002">
    <property type="protein sequence ID" value="EFW94083.1"/>
    <property type="molecule type" value="Genomic_DNA"/>
</dbReference>
<gene>
    <name evidence="2" type="ORF">SAMN05444342_1883</name>
    <name evidence="1" type="ORF">ZOD2009_03030</name>
</gene>
<reference evidence="4" key="3">
    <citation type="submission" date="2016-11" db="EMBL/GenBank/DDBJ databases">
        <authorList>
            <person name="Varghese N."/>
            <person name="Submissions S."/>
        </authorList>
    </citation>
    <scope>NUCLEOTIDE SEQUENCE [LARGE SCALE GENOMIC DNA]</scope>
    <source>
        <strain evidence="4">DX253</strain>
    </source>
</reference>
<reference evidence="2" key="2">
    <citation type="submission" date="2016-11" db="EMBL/GenBank/DDBJ databases">
        <authorList>
            <person name="Jaros S."/>
            <person name="Januszkiewicz K."/>
            <person name="Wedrychowicz H."/>
        </authorList>
    </citation>
    <scope>NUCLEOTIDE SEQUENCE [LARGE SCALE GENOMIC DNA]</scope>
    <source>
        <strain evidence="2">DX253</strain>
    </source>
</reference>
<evidence type="ECO:0000313" key="1">
    <source>
        <dbReference type="EMBL" id="EFW94083.1"/>
    </source>
</evidence>
<organism evidence="1 3">
    <name type="scientific">Haladaptatus paucihalophilus DX253</name>
    <dbReference type="NCBI Taxonomy" id="797209"/>
    <lineage>
        <taxon>Archaea</taxon>
        <taxon>Methanobacteriati</taxon>
        <taxon>Methanobacteriota</taxon>
        <taxon>Stenosarchaea group</taxon>
        <taxon>Halobacteria</taxon>
        <taxon>Halobacteriales</taxon>
        <taxon>Haladaptataceae</taxon>
        <taxon>Haladaptatus</taxon>
    </lineage>
</organism>
<dbReference type="AlphaFoldDB" id="E7QNL3"/>
<name>E7QNL3_HALPU</name>
<proteinExistence type="predicted"/>
<keyword evidence="4" id="KW-1185">Reference proteome</keyword>
<dbReference type="RefSeq" id="WP_007976894.1">
    <property type="nucleotide sequence ID" value="NZ_AEMG01000002.1"/>
</dbReference>
<dbReference type="PATRIC" id="fig|797209.4.peg.590"/>
<accession>E7QNL3</accession>
<dbReference type="eggNOG" id="ENOG502N5F1">
    <property type="taxonomic scope" value="Archaea"/>
</dbReference>
<dbReference type="OrthoDB" id="248301at2157"/>
<dbReference type="Proteomes" id="UP000184203">
    <property type="component" value="Unassembled WGS sequence"/>
</dbReference>
<dbReference type="Proteomes" id="UP000003751">
    <property type="component" value="Unassembled WGS sequence"/>
</dbReference>
<evidence type="ECO:0000313" key="3">
    <source>
        <dbReference type="Proteomes" id="UP000003751"/>
    </source>
</evidence>
<evidence type="ECO:0000313" key="2">
    <source>
        <dbReference type="EMBL" id="SHK62248.1"/>
    </source>
</evidence>
<evidence type="ECO:0000313" key="4">
    <source>
        <dbReference type="Proteomes" id="UP000184203"/>
    </source>
</evidence>
<reference evidence="1 3" key="1">
    <citation type="journal article" date="2014" name="ISME J.">
        <title>Trehalose/2-sulfotrehalose biosynthesis and glycine-betaine uptake are widely spread mechanisms for osmoadaptation in the Halobacteriales.</title>
        <authorList>
            <person name="Youssef N.H."/>
            <person name="Savage-Ashlock K.N."/>
            <person name="McCully A.L."/>
            <person name="Luedtke B."/>
            <person name="Shaw E.I."/>
            <person name="Hoff W.D."/>
            <person name="Elshahed M.S."/>
        </authorList>
    </citation>
    <scope>NUCLEOTIDE SEQUENCE [LARGE SCALE GENOMIC DNA]</scope>
    <source>
        <strain evidence="1 3">DX253</strain>
    </source>
</reference>
<protein>
    <submittedName>
        <fullName evidence="1">Uncharacterized protein</fullName>
    </submittedName>
</protein>